<name>A0ABN0K5E4_ACICA</name>
<dbReference type="EMBL" id="APQI01000004">
    <property type="protein sequence ID" value="ENV98806.1"/>
    <property type="molecule type" value="Genomic_DNA"/>
</dbReference>
<dbReference type="GeneID" id="92919729"/>
<gene>
    <name evidence="1" type="ORF">F936_01889</name>
</gene>
<evidence type="ECO:0000313" key="2">
    <source>
        <dbReference type="Proteomes" id="UP000013024"/>
    </source>
</evidence>
<keyword evidence="2" id="KW-1185">Reference proteome</keyword>
<organism evidence="1 2">
    <name type="scientific">Acinetobacter calcoaceticus DSM 30006 = CIP 81.8</name>
    <dbReference type="NCBI Taxonomy" id="981331"/>
    <lineage>
        <taxon>Bacteria</taxon>
        <taxon>Pseudomonadati</taxon>
        <taxon>Pseudomonadota</taxon>
        <taxon>Gammaproteobacteria</taxon>
        <taxon>Moraxellales</taxon>
        <taxon>Moraxellaceae</taxon>
        <taxon>Acinetobacter</taxon>
        <taxon>Acinetobacter calcoaceticus/baumannii complex</taxon>
    </lineage>
</organism>
<accession>A0ABN0K5E4</accession>
<proteinExistence type="predicted"/>
<dbReference type="RefSeq" id="WP_005046901.1">
    <property type="nucleotide sequence ID" value="NZ_KB849780.1"/>
</dbReference>
<reference evidence="1 2" key="1">
    <citation type="submission" date="2013-02" db="EMBL/GenBank/DDBJ databases">
        <title>The Genome Sequence of Acinetobacter calcoaceticus CIP 81.8.</title>
        <authorList>
            <consortium name="The Broad Institute Genome Sequencing Platform"/>
            <consortium name="The Broad Institute Genome Sequencing Center for Infectious Disease"/>
            <person name="Cerqueira G."/>
            <person name="Feldgarden M."/>
            <person name="Courvalin P."/>
            <person name="Perichon B."/>
            <person name="Grillot-Courvalin C."/>
            <person name="Clermont D."/>
            <person name="Rocha E."/>
            <person name="Yoon E.-J."/>
            <person name="Nemec A."/>
            <person name="Walker B."/>
            <person name="Young S.K."/>
            <person name="Zeng Q."/>
            <person name="Gargeya S."/>
            <person name="Fitzgerald M."/>
            <person name="Haas B."/>
            <person name="Abouelleil A."/>
            <person name="Alvarado L."/>
            <person name="Arachchi H.M."/>
            <person name="Berlin A.M."/>
            <person name="Chapman S.B."/>
            <person name="Dewar J."/>
            <person name="Goldberg J."/>
            <person name="Griggs A."/>
            <person name="Gujja S."/>
            <person name="Hansen M."/>
            <person name="Howarth C."/>
            <person name="Imamovic A."/>
            <person name="Larimer J."/>
            <person name="McCowan C."/>
            <person name="Murphy C."/>
            <person name="Neiman D."/>
            <person name="Pearson M."/>
            <person name="Priest M."/>
            <person name="Roberts A."/>
            <person name="Saif S."/>
            <person name="Shea T."/>
            <person name="Sisk P."/>
            <person name="Sykes S."/>
            <person name="Wortman J."/>
            <person name="Nusbaum C."/>
            <person name="Birren B."/>
        </authorList>
    </citation>
    <scope>NUCLEOTIDE SEQUENCE [LARGE SCALE GENOMIC DNA]</scope>
    <source>
        <strain evidence="1 2">CIP 81.8</strain>
    </source>
</reference>
<evidence type="ECO:0000313" key="1">
    <source>
        <dbReference type="EMBL" id="ENV98806.1"/>
    </source>
</evidence>
<dbReference type="Proteomes" id="UP000013024">
    <property type="component" value="Unassembled WGS sequence"/>
</dbReference>
<protein>
    <submittedName>
        <fullName evidence="1">Uncharacterized protein</fullName>
    </submittedName>
</protein>
<comment type="caution">
    <text evidence="1">The sequence shown here is derived from an EMBL/GenBank/DDBJ whole genome shotgun (WGS) entry which is preliminary data.</text>
</comment>
<sequence length="60" mass="7144">MKSRIDYIPNEDQEEESLLTAKIDSEIEKLRKRSDERLLSYIDEEKNINFKIQIESAIKS</sequence>